<reference evidence="1 2" key="1">
    <citation type="journal article" date="2024" name="Genome Biol. Evol.">
        <title>Chromosome-level genome assembly of the viviparous eelpout Zoarces viviparus.</title>
        <authorList>
            <person name="Fuhrmann N."/>
            <person name="Brasseur M.V."/>
            <person name="Bakowski C.E."/>
            <person name="Podsiadlowski L."/>
            <person name="Prost S."/>
            <person name="Krehenwinkel H."/>
            <person name="Mayer C."/>
        </authorList>
    </citation>
    <scope>NUCLEOTIDE SEQUENCE [LARGE SCALE GENOMIC DNA]</scope>
    <source>
        <strain evidence="1">NO-MEL_2022_Ind0_liver</strain>
    </source>
</reference>
<sequence length="110" mass="11965">MEGISCCLDFDPIYQSDWLGVYLGCAGSLPNFDHCGEKPCSIIPSSVILSEAMWAAIHLSLTRSPALSESSARSLPPSIFPWRPSPASSHRDGQTANRGREVVFWVPGFP</sequence>
<organism evidence="1 2">
    <name type="scientific">Zoarces viviparus</name>
    <name type="common">Viviparous eelpout</name>
    <name type="synonym">Blennius viviparus</name>
    <dbReference type="NCBI Taxonomy" id="48416"/>
    <lineage>
        <taxon>Eukaryota</taxon>
        <taxon>Metazoa</taxon>
        <taxon>Chordata</taxon>
        <taxon>Craniata</taxon>
        <taxon>Vertebrata</taxon>
        <taxon>Euteleostomi</taxon>
        <taxon>Actinopterygii</taxon>
        <taxon>Neopterygii</taxon>
        <taxon>Teleostei</taxon>
        <taxon>Neoteleostei</taxon>
        <taxon>Acanthomorphata</taxon>
        <taxon>Eupercaria</taxon>
        <taxon>Perciformes</taxon>
        <taxon>Cottioidei</taxon>
        <taxon>Zoarcales</taxon>
        <taxon>Zoarcidae</taxon>
        <taxon>Zoarcinae</taxon>
        <taxon>Zoarces</taxon>
    </lineage>
</organism>
<evidence type="ECO:0000313" key="1">
    <source>
        <dbReference type="EMBL" id="KAK9517802.1"/>
    </source>
</evidence>
<comment type="caution">
    <text evidence="1">The sequence shown here is derived from an EMBL/GenBank/DDBJ whole genome shotgun (WGS) entry which is preliminary data.</text>
</comment>
<keyword evidence="2" id="KW-1185">Reference proteome</keyword>
<accession>A0AAW1E6L5</accession>
<proteinExistence type="predicted"/>
<name>A0AAW1E6L5_ZOAVI</name>
<protein>
    <submittedName>
        <fullName evidence="1">Uncharacterized protein</fullName>
    </submittedName>
</protein>
<evidence type="ECO:0000313" key="2">
    <source>
        <dbReference type="Proteomes" id="UP001488805"/>
    </source>
</evidence>
<gene>
    <name evidence="1" type="ORF">VZT92_023144</name>
</gene>
<dbReference type="EMBL" id="JBCEZU010000538">
    <property type="protein sequence ID" value="KAK9517802.1"/>
    <property type="molecule type" value="Genomic_DNA"/>
</dbReference>
<dbReference type="AlphaFoldDB" id="A0AAW1E6L5"/>
<dbReference type="Proteomes" id="UP001488805">
    <property type="component" value="Unassembled WGS sequence"/>
</dbReference>